<sequence>MINHIEYLYYSFCIIFSASIGALLPDADSEGKSKLYYKYRAIYYLMILIYDIIVLFFNNQKIKEKLKIGYNIKKQHRGILHTPIGVFLSSLLLTAIFSLIYITFSIYLGISIDFLIVLSIFIGLFFGQIMHLIEDSFTVSGINWLFPFGNKIINGKIYTFGKDGKVDIRPELYTWFYTVTGFAILGIVMFFSNTLPSDKIFGIIGMGMVINTISLIGLYFISNSDRNLWLVDRKNWKRMQKSFKSKTNYKNLKKYNKSRKRRKSYKNK</sequence>
<feature type="transmembrane region" description="Helical" evidence="1">
    <location>
        <begin position="37"/>
        <end position="57"/>
    </location>
</feature>
<evidence type="ECO:0000313" key="3">
    <source>
        <dbReference type="Proteomes" id="UP000028781"/>
    </source>
</evidence>
<dbReference type="HOGENOM" id="CLU_087824_0_0_2"/>
<keyword evidence="1" id="KW-0472">Membrane</keyword>
<feature type="transmembrane region" description="Helical" evidence="1">
    <location>
        <begin position="106"/>
        <end position="126"/>
    </location>
</feature>
<reference evidence="2 3" key="1">
    <citation type="journal article" date="2015" name="Int. J. Syst. Evol. Microbiol.">
        <title>M ethanocaldococcus bathoardescens sp. nov., a hyperthermophilic methanogen isolated from a volcanically active deep-sea hydrothermal vent.</title>
        <authorList>
            <person name="Stewart L.C."/>
            <person name="Jung J.H."/>
            <person name="Kim Y.T."/>
            <person name="Kwon S.W."/>
            <person name="Park C.S."/>
            <person name="Holden J.F."/>
        </authorList>
    </citation>
    <scope>NUCLEOTIDE SEQUENCE [LARGE SCALE GENOMIC DNA]</scope>
    <source>
        <strain evidence="2 3">JH146</strain>
    </source>
</reference>
<dbReference type="Pfam" id="PF04307">
    <property type="entry name" value="YdjM"/>
    <property type="match status" value="1"/>
</dbReference>
<dbReference type="EMBL" id="CP009149">
    <property type="protein sequence ID" value="AIJ05141.1"/>
    <property type="molecule type" value="Genomic_DNA"/>
</dbReference>
<feature type="transmembrane region" description="Helical" evidence="1">
    <location>
        <begin position="78"/>
        <end position="100"/>
    </location>
</feature>
<feature type="transmembrane region" description="Helical" evidence="1">
    <location>
        <begin position="172"/>
        <end position="194"/>
    </location>
</feature>
<dbReference type="InterPro" id="IPR007404">
    <property type="entry name" value="YdjM-like"/>
</dbReference>
<keyword evidence="1" id="KW-1133">Transmembrane helix</keyword>
<evidence type="ECO:0000256" key="1">
    <source>
        <dbReference type="SAM" id="Phobius"/>
    </source>
</evidence>
<protein>
    <recommendedName>
        <fullName evidence="4">Membrane-bound metal-dependent hydrolase</fullName>
    </recommendedName>
</protein>
<proteinExistence type="predicted"/>
<dbReference type="KEGG" id="mjh:JH146_0290"/>
<accession>A0A076LAD5</accession>
<gene>
    <name evidence="2" type="ORF">JH146_0290</name>
</gene>
<keyword evidence="1" id="KW-0812">Transmembrane</keyword>
<feature type="transmembrane region" description="Helical" evidence="1">
    <location>
        <begin position="200"/>
        <end position="221"/>
    </location>
</feature>
<name>A0A076LAD5_9EURY</name>
<evidence type="ECO:0000313" key="2">
    <source>
        <dbReference type="EMBL" id="AIJ05141.1"/>
    </source>
</evidence>
<dbReference type="AlphaFoldDB" id="A0A076LAD5"/>
<evidence type="ECO:0008006" key="4">
    <source>
        <dbReference type="Google" id="ProtNLM"/>
    </source>
</evidence>
<keyword evidence="3" id="KW-1185">Reference proteome</keyword>
<feature type="transmembrane region" description="Helical" evidence="1">
    <location>
        <begin position="7"/>
        <end position="25"/>
    </location>
</feature>
<dbReference type="Proteomes" id="UP000028781">
    <property type="component" value="Chromosome"/>
</dbReference>
<organism evidence="2 3">
    <name type="scientific">Methanocaldococcus bathoardescens</name>
    <dbReference type="NCBI Taxonomy" id="1301915"/>
    <lineage>
        <taxon>Archaea</taxon>
        <taxon>Methanobacteriati</taxon>
        <taxon>Methanobacteriota</taxon>
        <taxon>Methanomada group</taxon>
        <taxon>Methanococci</taxon>
        <taxon>Methanococcales</taxon>
        <taxon>Methanocaldococcaceae</taxon>
        <taxon>Methanocaldococcus</taxon>
    </lineage>
</organism>